<evidence type="ECO:0000313" key="1">
    <source>
        <dbReference type="EMBL" id="CAG8775831.1"/>
    </source>
</evidence>
<sequence length="40" mass="4142">CISRNYIPAILLGPVINFSGAGGDSDNYLKSGAVASDTHF</sequence>
<accession>A0ACA9R3U8</accession>
<reference evidence="1" key="1">
    <citation type="submission" date="2021-06" db="EMBL/GenBank/DDBJ databases">
        <authorList>
            <person name="Kallberg Y."/>
            <person name="Tangrot J."/>
            <person name="Rosling A."/>
        </authorList>
    </citation>
    <scope>NUCLEOTIDE SEQUENCE</scope>
    <source>
        <strain evidence="1">IL203A</strain>
    </source>
</reference>
<feature type="non-terminal residue" evidence="1">
    <location>
        <position position="1"/>
    </location>
</feature>
<feature type="non-terminal residue" evidence="1">
    <location>
        <position position="40"/>
    </location>
</feature>
<gene>
    <name evidence="1" type="ORF">DHETER_LOCUS16113</name>
</gene>
<name>A0ACA9R3U8_9GLOM</name>
<keyword evidence="2" id="KW-1185">Reference proteome</keyword>
<proteinExistence type="predicted"/>
<comment type="caution">
    <text evidence="1">The sequence shown here is derived from an EMBL/GenBank/DDBJ whole genome shotgun (WGS) entry which is preliminary data.</text>
</comment>
<organism evidence="1 2">
    <name type="scientific">Dentiscutata heterogama</name>
    <dbReference type="NCBI Taxonomy" id="1316150"/>
    <lineage>
        <taxon>Eukaryota</taxon>
        <taxon>Fungi</taxon>
        <taxon>Fungi incertae sedis</taxon>
        <taxon>Mucoromycota</taxon>
        <taxon>Glomeromycotina</taxon>
        <taxon>Glomeromycetes</taxon>
        <taxon>Diversisporales</taxon>
        <taxon>Gigasporaceae</taxon>
        <taxon>Dentiscutata</taxon>
    </lineage>
</organism>
<dbReference type="Proteomes" id="UP000789702">
    <property type="component" value="Unassembled WGS sequence"/>
</dbReference>
<protein>
    <submittedName>
        <fullName evidence="1">7043_t:CDS:1</fullName>
    </submittedName>
</protein>
<evidence type="ECO:0000313" key="2">
    <source>
        <dbReference type="Proteomes" id="UP000789702"/>
    </source>
</evidence>
<dbReference type="EMBL" id="CAJVPU010059713">
    <property type="protein sequence ID" value="CAG8775831.1"/>
    <property type="molecule type" value="Genomic_DNA"/>
</dbReference>